<dbReference type="PANTHER" id="PTHR30576">
    <property type="entry name" value="COLANIC BIOSYNTHESIS UDP-GLUCOSE LIPID CARRIER TRANSFERASE"/>
    <property type="match status" value="1"/>
</dbReference>
<name>A0ABU4G144_9BACL</name>
<evidence type="ECO:0000256" key="1">
    <source>
        <dbReference type="ARBA" id="ARBA00006464"/>
    </source>
</evidence>
<dbReference type="RefSeq" id="WP_317936238.1">
    <property type="nucleotide sequence ID" value="NZ_JAUBDH010000007.1"/>
</dbReference>
<gene>
    <name evidence="3" type="ORF">QT716_11550</name>
</gene>
<dbReference type="Pfam" id="PF02397">
    <property type="entry name" value="Bac_transf"/>
    <property type="match status" value="1"/>
</dbReference>
<reference evidence="3 4" key="1">
    <citation type="submission" date="2023-06" db="EMBL/GenBank/DDBJ databases">
        <title>Sporosarcina sp. nov., isolated from Korean traditional fermented seafood 'Jeotgal'.</title>
        <authorList>
            <person name="Yang A.-I."/>
            <person name="Shin N.-R."/>
        </authorList>
    </citation>
    <scope>NUCLEOTIDE SEQUENCE [LARGE SCALE GENOMIC DNA]</scope>
    <source>
        <strain evidence="3 4">KCTC3840</strain>
    </source>
</reference>
<evidence type="ECO:0000313" key="3">
    <source>
        <dbReference type="EMBL" id="MDW0110671.1"/>
    </source>
</evidence>
<dbReference type="EMBL" id="JAUBDH010000007">
    <property type="protein sequence ID" value="MDW0110671.1"/>
    <property type="molecule type" value="Genomic_DNA"/>
</dbReference>
<keyword evidence="3" id="KW-0808">Transferase</keyword>
<dbReference type="PANTHER" id="PTHR30576:SF0">
    <property type="entry name" value="UNDECAPRENYL-PHOSPHATE N-ACETYLGALACTOSAMINYL 1-PHOSPHATE TRANSFERASE-RELATED"/>
    <property type="match status" value="1"/>
</dbReference>
<dbReference type="GO" id="GO:0016740">
    <property type="term" value="F:transferase activity"/>
    <property type="evidence" value="ECO:0007669"/>
    <property type="project" value="UniProtKB-KW"/>
</dbReference>
<comment type="caution">
    <text evidence="3">The sequence shown here is derived from an EMBL/GenBank/DDBJ whole genome shotgun (WGS) entry which is preliminary data.</text>
</comment>
<sequence>MRNSSLFLKFLMDFIGSLVGLLVLSPLLIGIALSIKFTSRGPVFFRQDRLGRNGKSFKIIKFRTMVVQQEVEGVYSFVDSIDDPRITKVGKVLRATSLDELPQLFNVLMGEMSLIGPRPPVLRHPYEYKDYSDYQRQRFLMKPGITGLTQVIVRNSVTWQERILMDVKYIERFTIWLDIKILFVTLQRVIKPENIYTPSDKKGVKIEIE</sequence>
<accession>A0ABU4G144</accession>
<dbReference type="EC" id="2.7.8.-" evidence="3"/>
<proteinExistence type="inferred from homology"/>
<protein>
    <submittedName>
        <fullName evidence="3">Sugar transferase</fullName>
        <ecNumber evidence="3">2.7.8.-</ecNumber>
    </submittedName>
</protein>
<evidence type="ECO:0000259" key="2">
    <source>
        <dbReference type="Pfam" id="PF02397"/>
    </source>
</evidence>
<dbReference type="Proteomes" id="UP001280629">
    <property type="component" value="Unassembled WGS sequence"/>
</dbReference>
<feature type="domain" description="Bacterial sugar transferase" evidence="2">
    <location>
        <begin position="9"/>
        <end position="191"/>
    </location>
</feature>
<evidence type="ECO:0000313" key="4">
    <source>
        <dbReference type="Proteomes" id="UP001280629"/>
    </source>
</evidence>
<dbReference type="InterPro" id="IPR003362">
    <property type="entry name" value="Bact_transf"/>
</dbReference>
<comment type="similarity">
    <text evidence="1">Belongs to the bacterial sugar transferase family.</text>
</comment>
<keyword evidence="4" id="KW-1185">Reference proteome</keyword>
<organism evidence="3 4">
    <name type="scientific">Sporosarcina aquimarina</name>
    <dbReference type="NCBI Taxonomy" id="114975"/>
    <lineage>
        <taxon>Bacteria</taxon>
        <taxon>Bacillati</taxon>
        <taxon>Bacillota</taxon>
        <taxon>Bacilli</taxon>
        <taxon>Bacillales</taxon>
        <taxon>Caryophanaceae</taxon>
        <taxon>Sporosarcina</taxon>
    </lineage>
</organism>